<evidence type="ECO:0000313" key="2">
    <source>
        <dbReference type="Proteomes" id="UP000318833"/>
    </source>
</evidence>
<keyword evidence="2" id="KW-1185">Reference proteome</keyword>
<evidence type="ECO:0000313" key="1">
    <source>
        <dbReference type="EMBL" id="TSE02837.1"/>
    </source>
</evidence>
<accession>A0A554VA88</accession>
<dbReference type="AlphaFoldDB" id="A0A554VA88"/>
<organism evidence="1 2">
    <name type="scientific">Aquimarina algiphila</name>
    <dbReference type="NCBI Taxonomy" id="2047982"/>
    <lineage>
        <taxon>Bacteria</taxon>
        <taxon>Pseudomonadati</taxon>
        <taxon>Bacteroidota</taxon>
        <taxon>Flavobacteriia</taxon>
        <taxon>Flavobacteriales</taxon>
        <taxon>Flavobacteriaceae</taxon>
        <taxon>Aquimarina</taxon>
    </lineage>
</organism>
<dbReference type="Proteomes" id="UP000318833">
    <property type="component" value="Unassembled WGS sequence"/>
</dbReference>
<dbReference type="GO" id="GO:0051213">
    <property type="term" value="F:dioxygenase activity"/>
    <property type="evidence" value="ECO:0007669"/>
    <property type="project" value="UniProtKB-KW"/>
</dbReference>
<keyword evidence="1" id="KW-0223">Dioxygenase</keyword>
<reference evidence="1 2" key="1">
    <citation type="submission" date="2019-07" db="EMBL/GenBank/DDBJ databases">
        <title>The draft genome sequence of Aquimarina algiphila M91.</title>
        <authorList>
            <person name="Meng X."/>
        </authorList>
    </citation>
    <scope>NUCLEOTIDE SEQUENCE [LARGE SCALE GENOMIC DNA]</scope>
    <source>
        <strain evidence="1 2">M91</strain>
    </source>
</reference>
<name>A0A554VA88_9FLAO</name>
<gene>
    <name evidence="1" type="ORF">FOF46_30425</name>
</gene>
<dbReference type="OrthoDB" id="345086at2"/>
<dbReference type="Gene3D" id="2.60.120.620">
    <property type="entry name" value="q2cbj1_9rhob like domain"/>
    <property type="match status" value="1"/>
</dbReference>
<protein>
    <submittedName>
        <fullName evidence="1">Phytanoyl-CoA dioxygenase</fullName>
    </submittedName>
</protein>
<proteinExistence type="predicted"/>
<sequence>MKIGDYTEFGFSYHKNFFKEEELSRIEPILIKFHNFWLEENSEIYLKGALNSHSLTSSKNLNKQEKKILFDFISSNRIINLIEFDSPKFLNTQLFFDPNNLNQNNYWHRDIQYTGISETEQKEVIKTQNVVHFRIPLKKELGIELIPKTHRIWDSNEEYEVRNSLNNRKPNDPLKKGKLIELRRSDLLIFSANMIHRGIYGNDRLSFDIIYCNNNPQILKFRDGNNLPIEFELKEFNNADIF</sequence>
<dbReference type="SUPFAM" id="SSF51197">
    <property type="entry name" value="Clavaminate synthase-like"/>
    <property type="match status" value="1"/>
</dbReference>
<comment type="caution">
    <text evidence="1">The sequence shown here is derived from an EMBL/GenBank/DDBJ whole genome shotgun (WGS) entry which is preliminary data.</text>
</comment>
<keyword evidence="1" id="KW-0560">Oxidoreductase</keyword>
<dbReference type="EMBL" id="VLNR01000140">
    <property type="protein sequence ID" value="TSE02837.1"/>
    <property type="molecule type" value="Genomic_DNA"/>
</dbReference>